<protein>
    <submittedName>
        <fullName evidence="2">DUF1295 domain-containing protein</fullName>
    </submittedName>
</protein>
<reference evidence="2 3" key="1">
    <citation type="submission" date="2018-09" db="EMBL/GenBank/DDBJ databases">
        <title>Draft genome sequence of Rhodopseudomonas palustris 2.1.18.</title>
        <authorList>
            <person name="Robertson S.L."/>
            <person name="Meyer T.E."/>
            <person name="Kyndt J.A."/>
        </authorList>
    </citation>
    <scope>NUCLEOTIDE SEQUENCE [LARGE SCALE GENOMIC DNA]</scope>
    <source>
        <strain evidence="2 3">2.1.18</strain>
    </source>
</reference>
<feature type="transmembrane region" description="Helical" evidence="1">
    <location>
        <begin position="56"/>
        <end position="77"/>
    </location>
</feature>
<gene>
    <name evidence="2" type="ORF">D4Q52_14560</name>
</gene>
<feature type="transmembrane region" description="Helical" evidence="1">
    <location>
        <begin position="104"/>
        <end position="125"/>
    </location>
</feature>
<feature type="transmembrane region" description="Helical" evidence="1">
    <location>
        <begin position="183"/>
        <end position="201"/>
    </location>
</feature>
<dbReference type="PANTHER" id="PTHR32251:SF15">
    <property type="entry name" value="3-OXO-5-ALPHA-STEROID 4-DEHYDROGENASE (DUF1295)"/>
    <property type="match status" value="1"/>
</dbReference>
<feature type="transmembrane region" description="Helical" evidence="1">
    <location>
        <begin position="131"/>
        <end position="150"/>
    </location>
</feature>
<proteinExistence type="predicted"/>
<feature type="transmembrane region" description="Helical" evidence="1">
    <location>
        <begin position="207"/>
        <end position="228"/>
    </location>
</feature>
<dbReference type="GO" id="GO:0016020">
    <property type="term" value="C:membrane"/>
    <property type="evidence" value="ECO:0007669"/>
    <property type="project" value="TreeGrafter"/>
</dbReference>
<dbReference type="PANTHER" id="PTHR32251">
    <property type="entry name" value="3-OXO-5-ALPHA-STEROID 4-DEHYDROGENASE"/>
    <property type="match status" value="1"/>
</dbReference>
<comment type="caution">
    <text evidence="2">The sequence shown here is derived from an EMBL/GenBank/DDBJ whole genome shotgun (WGS) entry which is preliminary data.</text>
</comment>
<evidence type="ECO:0000256" key="1">
    <source>
        <dbReference type="SAM" id="Phobius"/>
    </source>
</evidence>
<evidence type="ECO:0000313" key="2">
    <source>
        <dbReference type="EMBL" id="RJF70852.1"/>
    </source>
</evidence>
<keyword evidence="1" id="KW-0472">Membrane</keyword>
<dbReference type="RefSeq" id="WP_119857296.1">
    <property type="nucleotide sequence ID" value="NZ_QYYD01000014.1"/>
</dbReference>
<name>A0A418V472_RHOPL</name>
<dbReference type="Gene3D" id="1.20.120.1630">
    <property type="match status" value="1"/>
</dbReference>
<dbReference type="Pfam" id="PF06966">
    <property type="entry name" value="DUF1295"/>
    <property type="match status" value="1"/>
</dbReference>
<keyword evidence="1" id="KW-1133">Transmembrane helix</keyword>
<dbReference type="OrthoDB" id="9779233at2"/>
<feature type="transmembrane region" description="Helical" evidence="1">
    <location>
        <begin position="6"/>
        <end position="23"/>
    </location>
</feature>
<dbReference type="Proteomes" id="UP000285523">
    <property type="component" value="Unassembled WGS sequence"/>
</dbReference>
<dbReference type="EMBL" id="QYYD01000014">
    <property type="protein sequence ID" value="RJF70852.1"/>
    <property type="molecule type" value="Genomic_DNA"/>
</dbReference>
<dbReference type="InterPro" id="IPR010721">
    <property type="entry name" value="UstE-like"/>
</dbReference>
<organism evidence="2 3">
    <name type="scientific">Rhodopseudomonas palustris</name>
    <dbReference type="NCBI Taxonomy" id="1076"/>
    <lineage>
        <taxon>Bacteria</taxon>
        <taxon>Pseudomonadati</taxon>
        <taxon>Pseudomonadota</taxon>
        <taxon>Alphaproteobacteria</taxon>
        <taxon>Hyphomicrobiales</taxon>
        <taxon>Nitrobacteraceae</taxon>
        <taxon>Rhodopseudomonas</taxon>
    </lineage>
</organism>
<accession>A0A418V472</accession>
<feature type="transmembrane region" description="Helical" evidence="1">
    <location>
        <begin position="28"/>
        <end position="50"/>
    </location>
</feature>
<sequence>MTFPWHLVGLALLISLAVSAAGFRRVYYFVSLCYAGAIAAQALVFMVVFYASIEGWVLLMMLVLLAYGVRLGGFLAMRERNPVYASELARAERRTADVQLWQKGAIWLGVSLLFTLLFLPALLAASLQAEGVWPASTPLGVMLMTAGLVIESVADWQKYQYKQADPGHYCDTGLYRMVRCPNYFGEMLFWFGVWVAGLSAYTSGAAWLLATLGLLYILGLMTAAAAGLERKQDDRYGALPAYQEYVRTVPILFPITTLYTLRRLRQAFGR</sequence>
<keyword evidence="1" id="KW-0812">Transmembrane</keyword>
<evidence type="ECO:0000313" key="3">
    <source>
        <dbReference type="Proteomes" id="UP000285523"/>
    </source>
</evidence>
<dbReference type="PROSITE" id="PS50244">
    <property type="entry name" value="S5A_REDUCTASE"/>
    <property type="match status" value="1"/>
</dbReference>
<dbReference type="AlphaFoldDB" id="A0A418V472"/>